<evidence type="ECO:0000313" key="4">
    <source>
        <dbReference type="Proteomes" id="UP000464658"/>
    </source>
</evidence>
<accession>A0A5S9MHQ2</accession>
<dbReference type="InterPro" id="IPR044946">
    <property type="entry name" value="Restrct_endonuc_typeI_TRD_sf"/>
</dbReference>
<dbReference type="GO" id="GO:0003677">
    <property type="term" value="F:DNA binding"/>
    <property type="evidence" value="ECO:0007669"/>
    <property type="project" value="UniProtKB-KW"/>
</dbReference>
<keyword evidence="2" id="KW-0238">DNA-binding</keyword>
<dbReference type="EMBL" id="AP021906">
    <property type="protein sequence ID" value="BBP91329.1"/>
    <property type="molecule type" value="Genomic_DNA"/>
</dbReference>
<protein>
    <submittedName>
        <fullName evidence="3">Uncharacterized protein</fullName>
    </submittedName>
</protein>
<dbReference type="REBASE" id="350698">
    <property type="entry name" value="S.BsaIDN1ORF49490P"/>
</dbReference>
<evidence type="ECO:0000256" key="1">
    <source>
        <dbReference type="ARBA" id="ARBA00022747"/>
    </source>
</evidence>
<organism evidence="3 4">
    <name type="scientific">Bacillus safensis</name>
    <dbReference type="NCBI Taxonomy" id="561879"/>
    <lineage>
        <taxon>Bacteria</taxon>
        <taxon>Bacillati</taxon>
        <taxon>Bacillota</taxon>
        <taxon>Bacilli</taxon>
        <taxon>Bacillales</taxon>
        <taxon>Bacillaceae</taxon>
        <taxon>Bacillus</taxon>
    </lineage>
</organism>
<dbReference type="SUPFAM" id="SSF116734">
    <property type="entry name" value="DNA methylase specificity domain"/>
    <property type="match status" value="1"/>
</dbReference>
<name>A0A5S9MHQ2_BACIA</name>
<dbReference type="Gene3D" id="3.90.220.20">
    <property type="entry name" value="DNA methylase specificity domains"/>
    <property type="match status" value="1"/>
</dbReference>
<evidence type="ECO:0000313" key="3">
    <source>
        <dbReference type="EMBL" id="BBP91329.1"/>
    </source>
</evidence>
<evidence type="ECO:0000256" key="2">
    <source>
        <dbReference type="ARBA" id="ARBA00023125"/>
    </source>
</evidence>
<dbReference type="GO" id="GO:0009307">
    <property type="term" value="P:DNA restriction-modification system"/>
    <property type="evidence" value="ECO:0007669"/>
    <property type="project" value="UniProtKB-KW"/>
</dbReference>
<proteinExistence type="predicted"/>
<sequence length="58" mass="6720">MHLVEQKKKVSKDDVIISLVRPYLKNIAHIDIEDNKLVASTAFYVCTPKKNTEFKLFV</sequence>
<reference evidence="3 4" key="1">
    <citation type="submission" date="2019-12" db="EMBL/GenBank/DDBJ databases">
        <title>Full genome sequence of a Bacillus safensis strain isolated from commercially available natto in Indonesia.</title>
        <authorList>
            <person name="Yoshida M."/>
            <person name="Uomi M."/>
            <person name="Waturangi D."/>
            <person name="Ekaputri J.J."/>
            <person name="Setiamarga D.H.E."/>
        </authorList>
    </citation>
    <scope>NUCLEOTIDE SEQUENCE [LARGE SCALE GENOMIC DNA]</scope>
    <source>
        <strain evidence="3 4">IDN1</strain>
    </source>
</reference>
<gene>
    <name evidence="3" type="ORF">BsIDN1_49470</name>
</gene>
<dbReference type="AlphaFoldDB" id="A0A5S9MHQ2"/>
<keyword evidence="1" id="KW-0680">Restriction system</keyword>
<dbReference type="Proteomes" id="UP000464658">
    <property type="component" value="Chromosome"/>
</dbReference>